<keyword evidence="2" id="KW-1185">Reference proteome</keyword>
<evidence type="ECO:0000313" key="1">
    <source>
        <dbReference type="EMBL" id="KIO23434.1"/>
    </source>
</evidence>
<organism evidence="1 2">
    <name type="scientific">Tulasnella calospora MUT 4182</name>
    <dbReference type="NCBI Taxonomy" id="1051891"/>
    <lineage>
        <taxon>Eukaryota</taxon>
        <taxon>Fungi</taxon>
        <taxon>Dikarya</taxon>
        <taxon>Basidiomycota</taxon>
        <taxon>Agaricomycotina</taxon>
        <taxon>Agaricomycetes</taxon>
        <taxon>Cantharellales</taxon>
        <taxon>Tulasnellaceae</taxon>
        <taxon>Tulasnella</taxon>
    </lineage>
</organism>
<gene>
    <name evidence="1" type="ORF">M407DRAFT_214732</name>
</gene>
<protein>
    <submittedName>
        <fullName evidence="1">Uncharacterized protein</fullName>
    </submittedName>
</protein>
<reference evidence="1 2" key="1">
    <citation type="submission" date="2014-04" db="EMBL/GenBank/DDBJ databases">
        <authorList>
            <consortium name="DOE Joint Genome Institute"/>
            <person name="Kuo A."/>
            <person name="Girlanda M."/>
            <person name="Perotto S."/>
            <person name="Kohler A."/>
            <person name="Nagy L.G."/>
            <person name="Floudas D."/>
            <person name="Copeland A."/>
            <person name="Barry K.W."/>
            <person name="Cichocki N."/>
            <person name="Veneault-Fourrey C."/>
            <person name="LaButti K."/>
            <person name="Lindquist E.A."/>
            <person name="Lipzen A."/>
            <person name="Lundell T."/>
            <person name="Morin E."/>
            <person name="Murat C."/>
            <person name="Sun H."/>
            <person name="Tunlid A."/>
            <person name="Henrissat B."/>
            <person name="Grigoriev I.V."/>
            <person name="Hibbett D.S."/>
            <person name="Martin F."/>
            <person name="Nordberg H.P."/>
            <person name="Cantor M.N."/>
            <person name="Hua S.X."/>
        </authorList>
    </citation>
    <scope>NUCLEOTIDE SEQUENCE [LARGE SCALE GENOMIC DNA]</scope>
    <source>
        <strain evidence="1 2">MUT 4182</strain>
    </source>
</reference>
<proteinExistence type="predicted"/>
<sequence>MQFVSRLLKSCDCFETGIYTCMPLPLCPLRLEHSHRMTCPTCTWQQERLFTSLAQEFAALTWGSGYLDYFQGCGKT</sequence>
<dbReference type="HOGENOM" id="CLU_2656264_0_0_1"/>
<evidence type="ECO:0000313" key="2">
    <source>
        <dbReference type="Proteomes" id="UP000054248"/>
    </source>
</evidence>
<dbReference type="EMBL" id="KN823085">
    <property type="protein sequence ID" value="KIO23434.1"/>
    <property type="molecule type" value="Genomic_DNA"/>
</dbReference>
<dbReference type="AlphaFoldDB" id="A0A0C3QEJ1"/>
<accession>A0A0C3QEJ1</accession>
<name>A0A0C3QEJ1_9AGAM</name>
<dbReference type="Proteomes" id="UP000054248">
    <property type="component" value="Unassembled WGS sequence"/>
</dbReference>
<reference evidence="2" key="2">
    <citation type="submission" date="2015-01" db="EMBL/GenBank/DDBJ databases">
        <title>Evolutionary Origins and Diversification of the Mycorrhizal Mutualists.</title>
        <authorList>
            <consortium name="DOE Joint Genome Institute"/>
            <consortium name="Mycorrhizal Genomics Consortium"/>
            <person name="Kohler A."/>
            <person name="Kuo A."/>
            <person name="Nagy L.G."/>
            <person name="Floudas D."/>
            <person name="Copeland A."/>
            <person name="Barry K.W."/>
            <person name="Cichocki N."/>
            <person name="Veneault-Fourrey C."/>
            <person name="LaButti K."/>
            <person name="Lindquist E.A."/>
            <person name="Lipzen A."/>
            <person name="Lundell T."/>
            <person name="Morin E."/>
            <person name="Murat C."/>
            <person name="Riley R."/>
            <person name="Ohm R."/>
            <person name="Sun H."/>
            <person name="Tunlid A."/>
            <person name="Henrissat B."/>
            <person name="Grigoriev I.V."/>
            <person name="Hibbett D.S."/>
            <person name="Martin F."/>
        </authorList>
    </citation>
    <scope>NUCLEOTIDE SEQUENCE [LARGE SCALE GENOMIC DNA]</scope>
    <source>
        <strain evidence="2">MUT 4182</strain>
    </source>
</reference>